<name>A0A562J487_9BACI</name>
<proteinExistence type="predicted"/>
<reference evidence="1 2" key="1">
    <citation type="journal article" date="2015" name="Stand. Genomic Sci.">
        <title>Genomic Encyclopedia of Bacterial and Archaeal Type Strains, Phase III: the genomes of soil and plant-associated and newly described type strains.</title>
        <authorList>
            <person name="Whitman W.B."/>
            <person name="Woyke T."/>
            <person name="Klenk H.P."/>
            <person name="Zhou Y."/>
            <person name="Lilburn T.G."/>
            <person name="Beck B.J."/>
            <person name="De Vos P."/>
            <person name="Vandamme P."/>
            <person name="Eisen J.A."/>
            <person name="Garrity G."/>
            <person name="Hugenholtz P."/>
            <person name="Kyrpides N.C."/>
        </authorList>
    </citation>
    <scope>NUCLEOTIDE SEQUENCE [LARGE SCALE GENOMIC DNA]</scope>
    <source>
        <strain evidence="1 2">CGMCC 1.10115</strain>
    </source>
</reference>
<dbReference type="AlphaFoldDB" id="A0A562J487"/>
<organism evidence="1 2">
    <name type="scientific">Cytobacillus oceanisediminis</name>
    <dbReference type="NCBI Taxonomy" id="665099"/>
    <lineage>
        <taxon>Bacteria</taxon>
        <taxon>Bacillati</taxon>
        <taxon>Bacillota</taxon>
        <taxon>Bacilli</taxon>
        <taxon>Bacillales</taxon>
        <taxon>Bacillaceae</taxon>
        <taxon>Cytobacillus</taxon>
    </lineage>
</organism>
<evidence type="ECO:0000313" key="2">
    <source>
        <dbReference type="Proteomes" id="UP000318667"/>
    </source>
</evidence>
<dbReference type="EMBL" id="VLKI01000036">
    <property type="protein sequence ID" value="TWH77883.1"/>
    <property type="molecule type" value="Genomic_DNA"/>
</dbReference>
<protein>
    <submittedName>
        <fullName evidence="1">Uncharacterized protein</fullName>
    </submittedName>
</protein>
<comment type="caution">
    <text evidence="1">The sequence shown here is derived from an EMBL/GenBank/DDBJ whole genome shotgun (WGS) entry which is preliminary data.</text>
</comment>
<accession>A0A562J487</accession>
<dbReference type="GeneID" id="65406588"/>
<gene>
    <name evidence="1" type="ORF">IQ19_05532</name>
</gene>
<dbReference type="RefSeq" id="WP_144546770.1">
    <property type="nucleotide sequence ID" value="NZ_CBCSDC010000056.1"/>
</dbReference>
<keyword evidence="2" id="KW-1185">Reference proteome</keyword>
<dbReference type="OrthoDB" id="2429124at2"/>
<evidence type="ECO:0000313" key="1">
    <source>
        <dbReference type="EMBL" id="TWH77883.1"/>
    </source>
</evidence>
<sequence length="162" mass="18287">MKKPTTPIILGSLLSAAGVALTVTAYKKRHKESGKAINDTDMWENKKAVAIAKVLEGNWQARIALAWKLIKEKRTNEVNKLICLKTLKAKEQKQQEQTRAKNMKNSDKVLGDTYMRNSKNVDQIESVDANKDPEEKGLTQYDSALRTEWAANGFLQTHIDMD</sequence>
<dbReference type="Proteomes" id="UP000318667">
    <property type="component" value="Unassembled WGS sequence"/>
</dbReference>